<dbReference type="PANTHER" id="PTHR10366:SF564">
    <property type="entry name" value="STEROL-4-ALPHA-CARBOXYLATE 3-DEHYDROGENASE, DECARBOXYLATING"/>
    <property type="match status" value="1"/>
</dbReference>
<dbReference type="AlphaFoldDB" id="A0A7H0LLU6"/>
<evidence type="ECO:0000256" key="1">
    <source>
        <dbReference type="ARBA" id="ARBA00023002"/>
    </source>
</evidence>
<dbReference type="InterPro" id="IPR036291">
    <property type="entry name" value="NAD(P)-bd_dom_sf"/>
</dbReference>
<feature type="domain" description="NAD-dependent epimerase/dehydratase" evidence="3">
    <location>
        <begin position="5"/>
        <end position="248"/>
    </location>
</feature>
<keyword evidence="5" id="KW-1185">Reference proteome</keyword>
<gene>
    <name evidence="4" type="ORF">H3Z74_05460</name>
</gene>
<sequence>MKARILVTGGTGYVASWCIAGLLSQGHAVRATLRSLDKADRVRSALEKVGHDVAGLSFAEADLTDDSGWADAMTGCEHVLHVASPLGHSGQQTREALVPPARDGTLRVLKAATTAGVKRIVMTSAAATARPSSREDRPARETVWADPDIPDLDPYRLSKILAERAAWDFMARQSGTTSLTTILPGAVLGPLLFADTVGSVQVVQRMLKGQPPALPNLGFTVTDVRDLADMHIRALVAPQAPGERFLVGGQFLWMREIADILRDGLGSDAKRVPGRRMPDSVFRLLALFISDLRMFRADLGRRNDMDTSKAERMLGFSPRPAEVTLNDCARNLIALGLA</sequence>
<proteinExistence type="inferred from homology"/>
<dbReference type="Gene3D" id="3.40.50.720">
    <property type="entry name" value="NAD(P)-binding Rossmann-like Domain"/>
    <property type="match status" value="1"/>
</dbReference>
<evidence type="ECO:0000313" key="4">
    <source>
        <dbReference type="EMBL" id="QNQ10649.1"/>
    </source>
</evidence>
<dbReference type="InterPro" id="IPR001509">
    <property type="entry name" value="Epimerase_deHydtase"/>
</dbReference>
<dbReference type="FunFam" id="3.40.50.720:FF:000336">
    <property type="entry name" value="Aldehyde reductase"/>
    <property type="match status" value="1"/>
</dbReference>
<dbReference type="GO" id="GO:0016616">
    <property type="term" value="F:oxidoreductase activity, acting on the CH-OH group of donors, NAD or NADP as acceptor"/>
    <property type="evidence" value="ECO:0007669"/>
    <property type="project" value="TreeGrafter"/>
</dbReference>
<keyword evidence="1" id="KW-0560">Oxidoreductase</keyword>
<protein>
    <submittedName>
        <fullName evidence="4">NAD-dependent epimerase/dehydratase family protein</fullName>
    </submittedName>
</protein>
<dbReference type="Pfam" id="PF01370">
    <property type="entry name" value="Epimerase"/>
    <property type="match status" value="1"/>
</dbReference>
<dbReference type="KEGG" id="spap:H3Z74_05460"/>
<reference evidence="4 5" key="1">
    <citation type="submission" date="2020-09" db="EMBL/GenBank/DDBJ databases">
        <title>Sphingomonas sp., a new species isolated from pork steak.</title>
        <authorList>
            <person name="Heidler von Heilborn D."/>
        </authorList>
    </citation>
    <scope>NUCLEOTIDE SEQUENCE [LARGE SCALE GENOMIC DNA]</scope>
    <source>
        <strain evidence="5">S8-3T</strain>
    </source>
</reference>
<dbReference type="InterPro" id="IPR050425">
    <property type="entry name" value="NAD(P)_dehydrat-like"/>
</dbReference>
<accession>A0A7H0LLU6</accession>
<comment type="similarity">
    <text evidence="2">Belongs to the NAD(P)-dependent epimerase/dehydratase family. Dihydroflavonol-4-reductase subfamily.</text>
</comment>
<dbReference type="RefSeq" id="WP_187762940.1">
    <property type="nucleotide sequence ID" value="NZ_CP061038.1"/>
</dbReference>
<dbReference type="EMBL" id="CP061038">
    <property type="protein sequence ID" value="QNQ10649.1"/>
    <property type="molecule type" value="Genomic_DNA"/>
</dbReference>
<name>A0A7H0LLU6_9SPHN</name>
<dbReference type="PANTHER" id="PTHR10366">
    <property type="entry name" value="NAD DEPENDENT EPIMERASE/DEHYDRATASE"/>
    <property type="match status" value="1"/>
</dbReference>
<organism evidence="4 5">
    <name type="scientific">Sphingomonas alpina</name>
    <dbReference type="NCBI Taxonomy" id="653931"/>
    <lineage>
        <taxon>Bacteria</taxon>
        <taxon>Pseudomonadati</taxon>
        <taxon>Pseudomonadota</taxon>
        <taxon>Alphaproteobacteria</taxon>
        <taxon>Sphingomonadales</taxon>
        <taxon>Sphingomonadaceae</taxon>
        <taxon>Sphingomonas</taxon>
    </lineage>
</organism>
<evidence type="ECO:0000259" key="3">
    <source>
        <dbReference type="Pfam" id="PF01370"/>
    </source>
</evidence>
<evidence type="ECO:0000313" key="5">
    <source>
        <dbReference type="Proteomes" id="UP000516148"/>
    </source>
</evidence>
<dbReference type="SUPFAM" id="SSF51735">
    <property type="entry name" value="NAD(P)-binding Rossmann-fold domains"/>
    <property type="match status" value="1"/>
</dbReference>
<evidence type="ECO:0000256" key="2">
    <source>
        <dbReference type="ARBA" id="ARBA00023445"/>
    </source>
</evidence>
<dbReference type="Proteomes" id="UP000516148">
    <property type="component" value="Chromosome"/>
</dbReference>